<proteinExistence type="predicted"/>
<evidence type="ECO:0000313" key="2">
    <source>
        <dbReference type="Proteomes" id="UP000192738"/>
    </source>
</evidence>
<dbReference type="EMBL" id="FWXI01000005">
    <property type="protein sequence ID" value="SMC56715.1"/>
    <property type="molecule type" value="Genomic_DNA"/>
</dbReference>
<sequence>MELKLKNALQTTISDYYAIEQEIRNPDMTPARGLQLFAAKEALYQVLQHFTNAEYIEYINGRWRIKRVVMISNLSGTREQAKDEFDKAKCTNISWDSDEE</sequence>
<dbReference type="Proteomes" id="UP000192738">
    <property type="component" value="Unassembled WGS sequence"/>
</dbReference>
<keyword evidence="2" id="KW-1185">Reference proteome</keyword>
<accession>A0A1W2A7M3</accession>
<protein>
    <submittedName>
        <fullName evidence="1">Uncharacterized protein</fullName>
    </submittedName>
</protein>
<evidence type="ECO:0000313" key="1">
    <source>
        <dbReference type="EMBL" id="SMC56715.1"/>
    </source>
</evidence>
<organism evidence="1 2">
    <name type="scientific">Sporomusa malonica</name>
    <dbReference type="NCBI Taxonomy" id="112901"/>
    <lineage>
        <taxon>Bacteria</taxon>
        <taxon>Bacillati</taxon>
        <taxon>Bacillota</taxon>
        <taxon>Negativicutes</taxon>
        <taxon>Selenomonadales</taxon>
        <taxon>Sporomusaceae</taxon>
        <taxon>Sporomusa</taxon>
    </lineage>
</organism>
<name>A0A1W2A7M3_9FIRM</name>
<reference evidence="1 2" key="1">
    <citation type="submission" date="2017-04" db="EMBL/GenBank/DDBJ databases">
        <authorList>
            <person name="Afonso C.L."/>
            <person name="Miller P.J."/>
            <person name="Scott M.A."/>
            <person name="Spackman E."/>
            <person name="Goraichik I."/>
            <person name="Dimitrov K.M."/>
            <person name="Suarez D.L."/>
            <person name="Swayne D.E."/>
        </authorList>
    </citation>
    <scope>NUCLEOTIDE SEQUENCE [LARGE SCALE GENOMIC DNA]</scope>
    <source>
        <strain evidence="1 2">DSM 5090</strain>
    </source>
</reference>
<gene>
    <name evidence="1" type="ORF">SAMN04488500_105139</name>
</gene>
<dbReference type="AlphaFoldDB" id="A0A1W2A7M3"/>